<gene>
    <name evidence="3" type="ORF">AF332_09860</name>
</gene>
<dbReference type="InterPro" id="IPR048110">
    <property type="entry name" value="SA1362/YqhP-like"/>
</dbReference>
<comment type="caution">
    <text evidence="3">The sequence shown here is derived from an EMBL/GenBank/DDBJ whole genome shotgun (WGS) entry which is preliminary data.</text>
</comment>
<dbReference type="OrthoDB" id="2989424at2"/>
<feature type="compositionally biased region" description="Basic residues" evidence="1">
    <location>
        <begin position="116"/>
        <end position="125"/>
    </location>
</feature>
<dbReference type="Proteomes" id="UP000037109">
    <property type="component" value="Unassembled WGS sequence"/>
</dbReference>
<feature type="transmembrane region" description="Helical" evidence="2">
    <location>
        <begin position="32"/>
        <end position="50"/>
    </location>
</feature>
<evidence type="ECO:0008006" key="5">
    <source>
        <dbReference type="Google" id="ProtNLM"/>
    </source>
</evidence>
<evidence type="ECO:0000313" key="3">
    <source>
        <dbReference type="EMBL" id="KON87083.1"/>
    </source>
</evidence>
<sequence>MKKPFTLYIVSGLILLAVIGVAVSLISDPAGFLQRIAVIVIIGAVVYFLFQRFNRSNPSKREQRAFIKAAKKSKRRFNNKETGPANGRKASVGSLTSIKKSKKKSSPHLTVIEGKKGKKKNRASL</sequence>
<evidence type="ECO:0000256" key="2">
    <source>
        <dbReference type="SAM" id="Phobius"/>
    </source>
</evidence>
<feature type="transmembrane region" description="Helical" evidence="2">
    <location>
        <begin position="7"/>
        <end position="26"/>
    </location>
</feature>
<proteinExistence type="predicted"/>
<keyword evidence="2" id="KW-0812">Transmembrane</keyword>
<organism evidence="3 4">
    <name type="scientific">Sporosarcina globispora</name>
    <name type="common">Bacillus globisporus</name>
    <dbReference type="NCBI Taxonomy" id="1459"/>
    <lineage>
        <taxon>Bacteria</taxon>
        <taxon>Bacillati</taxon>
        <taxon>Bacillota</taxon>
        <taxon>Bacilli</taxon>
        <taxon>Bacillales</taxon>
        <taxon>Caryophanaceae</taxon>
        <taxon>Sporosarcina</taxon>
    </lineage>
</organism>
<protein>
    <recommendedName>
        <fullName evidence="5">YqhP</fullName>
    </recommendedName>
</protein>
<dbReference type="STRING" id="1459.AF332_09860"/>
<reference evidence="4" key="1">
    <citation type="submission" date="2015-07" db="EMBL/GenBank/DDBJ databases">
        <title>Fjat-10036 dsm4.</title>
        <authorList>
            <person name="Liu B."/>
            <person name="Wang J."/>
            <person name="Zhu Y."/>
            <person name="Liu G."/>
            <person name="Chen Q."/>
            <person name="Chen Z."/>
            <person name="Lan J."/>
            <person name="Che J."/>
            <person name="Ge C."/>
            <person name="Shi H."/>
            <person name="Pan Z."/>
            <person name="Liu X."/>
        </authorList>
    </citation>
    <scope>NUCLEOTIDE SEQUENCE [LARGE SCALE GENOMIC DNA]</scope>
    <source>
        <strain evidence="4">DSM 4</strain>
    </source>
</reference>
<accession>A0A0M0GBF0</accession>
<dbReference type="NCBIfam" id="NF041554">
    <property type="entry name" value="SA1362_fam"/>
    <property type="match status" value="1"/>
</dbReference>
<dbReference type="PATRIC" id="fig|1459.3.peg.2095"/>
<dbReference type="AlphaFoldDB" id="A0A0M0GBF0"/>
<evidence type="ECO:0000313" key="4">
    <source>
        <dbReference type="Proteomes" id="UP000037109"/>
    </source>
</evidence>
<keyword evidence="2" id="KW-1133">Transmembrane helix</keyword>
<feature type="region of interest" description="Disordered" evidence="1">
    <location>
        <begin position="69"/>
        <end position="125"/>
    </location>
</feature>
<keyword evidence="2" id="KW-0472">Membrane</keyword>
<name>A0A0M0GBF0_SPOGL</name>
<dbReference type="EMBL" id="LGUF01000007">
    <property type="protein sequence ID" value="KON87083.1"/>
    <property type="molecule type" value="Genomic_DNA"/>
</dbReference>
<keyword evidence="4" id="KW-1185">Reference proteome</keyword>
<evidence type="ECO:0000256" key="1">
    <source>
        <dbReference type="SAM" id="MobiDB-lite"/>
    </source>
</evidence>